<feature type="transmembrane region" description="Helical" evidence="15">
    <location>
        <begin position="15"/>
        <end position="35"/>
    </location>
</feature>
<evidence type="ECO:0000259" key="16">
    <source>
        <dbReference type="PROSITE" id="PS50109"/>
    </source>
</evidence>
<dbReference type="SMART" id="SM00387">
    <property type="entry name" value="HATPase_c"/>
    <property type="match status" value="1"/>
</dbReference>
<dbReference type="PANTHER" id="PTHR11730">
    <property type="entry name" value="AMMONIUM TRANSPORTER"/>
    <property type="match status" value="1"/>
</dbReference>
<evidence type="ECO:0000256" key="8">
    <source>
        <dbReference type="ARBA" id="ARBA00022741"/>
    </source>
</evidence>
<dbReference type="InterPro" id="IPR036097">
    <property type="entry name" value="HisK_dim/P_sf"/>
</dbReference>
<evidence type="ECO:0000313" key="18">
    <source>
        <dbReference type="Proteomes" id="UP000019486"/>
    </source>
</evidence>
<organism evidence="17 18">
    <name type="scientific">Skermanella stibiiresistens SB22</name>
    <dbReference type="NCBI Taxonomy" id="1385369"/>
    <lineage>
        <taxon>Bacteria</taxon>
        <taxon>Pseudomonadati</taxon>
        <taxon>Pseudomonadota</taxon>
        <taxon>Alphaproteobacteria</taxon>
        <taxon>Rhodospirillales</taxon>
        <taxon>Azospirillaceae</taxon>
        <taxon>Skermanella</taxon>
    </lineage>
</organism>
<dbReference type="CDD" id="cd16922">
    <property type="entry name" value="HATPase_EvgS-ArcB-TorS-like"/>
    <property type="match status" value="1"/>
</dbReference>
<feature type="transmembrane region" description="Helical" evidence="15">
    <location>
        <begin position="56"/>
        <end position="73"/>
    </location>
</feature>
<dbReference type="Pfam" id="PF02518">
    <property type="entry name" value="HATPase_c"/>
    <property type="match status" value="1"/>
</dbReference>
<evidence type="ECO:0000256" key="11">
    <source>
        <dbReference type="ARBA" id="ARBA00022989"/>
    </source>
</evidence>
<dbReference type="PRINTS" id="PR00344">
    <property type="entry name" value="BCTRLSENSOR"/>
</dbReference>
<evidence type="ECO:0000256" key="12">
    <source>
        <dbReference type="ARBA" id="ARBA00023012"/>
    </source>
</evidence>
<dbReference type="PANTHER" id="PTHR11730:SF6">
    <property type="entry name" value="AMMONIUM TRANSPORTER"/>
    <property type="match status" value="1"/>
</dbReference>
<feature type="transmembrane region" description="Helical" evidence="15">
    <location>
        <begin position="206"/>
        <end position="223"/>
    </location>
</feature>
<dbReference type="InterPro" id="IPR029020">
    <property type="entry name" value="Ammonium/urea_transptr"/>
</dbReference>
<keyword evidence="5" id="KW-0597">Phosphoprotein</keyword>
<comment type="caution">
    <text evidence="17">The sequence shown here is derived from an EMBL/GenBank/DDBJ whole genome shotgun (WGS) entry which is preliminary data.</text>
</comment>
<evidence type="ECO:0000256" key="6">
    <source>
        <dbReference type="ARBA" id="ARBA00022679"/>
    </source>
</evidence>
<dbReference type="EMBL" id="AVFL01000015">
    <property type="protein sequence ID" value="EWY38850.1"/>
    <property type="molecule type" value="Genomic_DNA"/>
</dbReference>
<dbReference type="InterPro" id="IPR003661">
    <property type="entry name" value="HisK_dim/P_dom"/>
</dbReference>
<dbReference type="FunFam" id="1.10.287.130:FF:000038">
    <property type="entry name" value="Sensory transduction histidine kinase"/>
    <property type="match status" value="1"/>
</dbReference>
<feature type="transmembrane region" description="Helical" evidence="15">
    <location>
        <begin position="161"/>
        <end position="186"/>
    </location>
</feature>
<comment type="catalytic activity">
    <reaction evidence="1">
        <text>ATP + protein L-histidine = ADP + protein N-phospho-L-histidine.</text>
        <dbReference type="EC" id="2.7.13.3"/>
    </reaction>
</comment>
<evidence type="ECO:0000256" key="13">
    <source>
        <dbReference type="ARBA" id="ARBA00023136"/>
    </source>
</evidence>
<dbReference type="NCBIfam" id="TIGR00836">
    <property type="entry name" value="amt"/>
    <property type="match status" value="1"/>
</dbReference>
<evidence type="ECO:0000313" key="17">
    <source>
        <dbReference type="EMBL" id="EWY38850.1"/>
    </source>
</evidence>
<dbReference type="Proteomes" id="UP000019486">
    <property type="component" value="Unassembled WGS sequence"/>
</dbReference>
<dbReference type="InterPro" id="IPR004358">
    <property type="entry name" value="Sig_transdc_His_kin-like_C"/>
</dbReference>
<feature type="transmembrane region" description="Helical" evidence="15">
    <location>
        <begin position="292"/>
        <end position="310"/>
    </location>
</feature>
<keyword evidence="13 15" id="KW-0472">Membrane</keyword>
<dbReference type="FunFam" id="3.30.565.10:FF:000006">
    <property type="entry name" value="Sensor histidine kinase WalK"/>
    <property type="match status" value="1"/>
</dbReference>
<dbReference type="PROSITE" id="PS50109">
    <property type="entry name" value="HIS_KIN"/>
    <property type="match status" value="1"/>
</dbReference>
<feature type="domain" description="Histidine kinase" evidence="16">
    <location>
        <begin position="484"/>
        <end position="705"/>
    </location>
</feature>
<dbReference type="Gene3D" id="1.10.287.130">
    <property type="match status" value="1"/>
</dbReference>
<feature type="transmembrane region" description="Helical" evidence="15">
    <location>
        <begin position="123"/>
        <end position="141"/>
    </location>
</feature>
<evidence type="ECO:0000256" key="2">
    <source>
        <dbReference type="ARBA" id="ARBA00004141"/>
    </source>
</evidence>
<feature type="transmembrane region" description="Helical" evidence="15">
    <location>
        <begin position="235"/>
        <end position="260"/>
    </location>
</feature>
<evidence type="ECO:0000256" key="5">
    <source>
        <dbReference type="ARBA" id="ARBA00022553"/>
    </source>
</evidence>
<dbReference type="STRING" id="1385369.N825_10165"/>
<comment type="similarity">
    <text evidence="3 15">Belongs to the ammonia transporter channel (TC 1.A.11.2) family.</text>
</comment>
<keyword evidence="9" id="KW-0418">Kinase</keyword>
<keyword evidence="12" id="KW-0902">Two-component regulatory system</keyword>
<keyword evidence="7 15" id="KW-0812">Transmembrane</keyword>
<dbReference type="Pfam" id="PF00512">
    <property type="entry name" value="HisKA"/>
    <property type="match status" value="1"/>
</dbReference>
<evidence type="ECO:0000256" key="9">
    <source>
        <dbReference type="ARBA" id="ARBA00022777"/>
    </source>
</evidence>
<protein>
    <recommendedName>
        <fullName evidence="15">Ammonium transporter</fullName>
    </recommendedName>
</protein>
<sequence length="714" mass="77469">MAGVTTEPATQYLDVVWLSVAAILVFLMQAGFACLESGLVRAKNSINVVIKNLVDFLIAALSFWCLGFALMFGDSWFGLVGTSGFLFEGGATPWMATFFFFQMMFCGTATTIVSGAVAERMRFAGYFICAAILSTLIYPIVGHWCWAGLEQANPSGWLAKLGFIDFAGSTVVHSVGGWISLAAVLVIGPRAGRFDPEPKEIEGHNLPLAVLGVFLLWVGWFGFNGGSTLRINATVPVILINTVLAPVAGGLTAVVITWVLHRKPKVGIIMNGVLAGLVGITAPCHVVGPTGAVVIGAVSGVVLFVGMWMLERLRIDDAVGAVPVHLFCGVWGTLAVALIGRPEMWGNGHGRWEQFVTQVTGVAAVGALSFGGGLALLLLINRFWPLRVSAEDERIGLNVAEHGANTALLRLLMEMDQQRRDGDFSRPVQVDAETEAGQIATLYNRVLERVRVETRRREKAVQDMRIAKEAAEEASKAKSHFLASMSHELRTPLNAVIGFSEMINQEVFGPLGHARYREYITDIHSSGTHLLTLINDLLDLSKIEARKYELDEQDVDIAVVALSAARFIQKPIHDKQLKFNTQITPNLPPLRGDERVLRQILLNLLSNAVKFTPRGGAVELKVESEPDGRIAITVSDTGIGIARKDLARVMEPFGQVPGKANPETQGTGLGLPLTRSLVRLHGGTLVLRSEVNEGTTVTIRLPLWRVVRKNRNVA</sequence>
<dbReference type="GO" id="GO:0005524">
    <property type="term" value="F:ATP binding"/>
    <property type="evidence" value="ECO:0007669"/>
    <property type="project" value="UniProtKB-KW"/>
</dbReference>
<dbReference type="SUPFAM" id="SSF111352">
    <property type="entry name" value="Ammonium transporter"/>
    <property type="match status" value="1"/>
</dbReference>
<gene>
    <name evidence="17" type="ORF">N825_10165</name>
</gene>
<keyword evidence="11 15" id="KW-1133">Transmembrane helix</keyword>
<accession>W9GY42</accession>
<dbReference type="SUPFAM" id="SSF55874">
    <property type="entry name" value="ATPase domain of HSP90 chaperone/DNA topoisomerase II/histidine kinase"/>
    <property type="match status" value="1"/>
</dbReference>
<dbReference type="GO" id="GO:0005886">
    <property type="term" value="C:plasma membrane"/>
    <property type="evidence" value="ECO:0007669"/>
    <property type="project" value="UniProtKB-SubCell"/>
</dbReference>
<dbReference type="InterPro" id="IPR005467">
    <property type="entry name" value="His_kinase_dom"/>
</dbReference>
<evidence type="ECO:0000256" key="1">
    <source>
        <dbReference type="ARBA" id="ARBA00000085"/>
    </source>
</evidence>
<keyword evidence="18" id="KW-1185">Reference proteome</keyword>
<keyword evidence="6" id="KW-0808">Transferase</keyword>
<reference evidence="17 18" key="1">
    <citation type="submission" date="2013-08" db="EMBL/GenBank/DDBJ databases">
        <title>The genome sequence of Skermanella stibiiresistens.</title>
        <authorList>
            <person name="Zhu W."/>
            <person name="Wang G."/>
        </authorList>
    </citation>
    <scope>NUCLEOTIDE SEQUENCE [LARGE SCALE GENOMIC DNA]</scope>
    <source>
        <strain evidence="17 18">SB22</strain>
    </source>
</reference>
<comment type="subcellular location">
    <subcellularLocation>
        <location evidence="15">Cell membrane</location>
        <topology evidence="15">Multi-pass membrane protein</topology>
    </subcellularLocation>
    <subcellularLocation>
        <location evidence="2">Membrane</location>
        <topology evidence="2">Multi-pass membrane protein</topology>
    </subcellularLocation>
</comment>
<evidence type="ECO:0000256" key="14">
    <source>
        <dbReference type="ARBA" id="ARBA00023177"/>
    </source>
</evidence>
<feature type="transmembrane region" description="Helical" evidence="15">
    <location>
        <begin position="93"/>
        <end position="116"/>
    </location>
</feature>
<dbReference type="PATRIC" id="fig|1385369.3.peg.4019"/>
<evidence type="ECO:0000256" key="15">
    <source>
        <dbReference type="RuleBase" id="RU362002"/>
    </source>
</evidence>
<keyword evidence="8" id="KW-0547">Nucleotide-binding</keyword>
<keyword evidence="4 15" id="KW-0813">Transport</keyword>
<dbReference type="Gene3D" id="1.10.3430.10">
    <property type="entry name" value="Ammonium transporter AmtB like domains"/>
    <property type="match status" value="1"/>
</dbReference>
<dbReference type="InterPro" id="IPR024041">
    <property type="entry name" value="NH4_transpt_AmtB-like_dom"/>
</dbReference>
<dbReference type="CDD" id="cd00082">
    <property type="entry name" value="HisKA"/>
    <property type="match status" value="1"/>
</dbReference>
<dbReference type="SMART" id="SM00388">
    <property type="entry name" value="HisKA"/>
    <property type="match status" value="1"/>
</dbReference>
<evidence type="ECO:0000256" key="4">
    <source>
        <dbReference type="ARBA" id="ARBA00022448"/>
    </source>
</evidence>
<proteinExistence type="inferred from homology"/>
<dbReference type="InterPro" id="IPR003594">
    <property type="entry name" value="HATPase_dom"/>
</dbReference>
<dbReference type="Pfam" id="PF00909">
    <property type="entry name" value="Ammonium_transp"/>
    <property type="match status" value="1"/>
</dbReference>
<dbReference type="SUPFAM" id="SSF47384">
    <property type="entry name" value="Homodimeric domain of signal transducing histidine kinase"/>
    <property type="match status" value="1"/>
</dbReference>
<dbReference type="Gene3D" id="3.30.565.10">
    <property type="entry name" value="Histidine kinase-like ATPase, C-terminal domain"/>
    <property type="match status" value="1"/>
</dbReference>
<evidence type="ECO:0000256" key="10">
    <source>
        <dbReference type="ARBA" id="ARBA00022840"/>
    </source>
</evidence>
<keyword evidence="14 15" id="KW-0924">Ammonia transport</keyword>
<dbReference type="GO" id="GO:0008519">
    <property type="term" value="F:ammonium channel activity"/>
    <property type="evidence" value="ECO:0007669"/>
    <property type="project" value="InterPro"/>
</dbReference>
<dbReference type="InterPro" id="IPR018047">
    <property type="entry name" value="Ammonium_transpt_CS"/>
</dbReference>
<dbReference type="PROSITE" id="PS01219">
    <property type="entry name" value="AMMONIUM_TRANSP"/>
    <property type="match status" value="1"/>
</dbReference>
<evidence type="ECO:0000256" key="3">
    <source>
        <dbReference type="ARBA" id="ARBA00005887"/>
    </source>
</evidence>
<evidence type="ECO:0000256" key="7">
    <source>
        <dbReference type="ARBA" id="ARBA00022692"/>
    </source>
</evidence>
<dbReference type="GO" id="GO:0000155">
    <property type="term" value="F:phosphorelay sensor kinase activity"/>
    <property type="evidence" value="ECO:0007669"/>
    <property type="project" value="InterPro"/>
</dbReference>
<dbReference type="InterPro" id="IPR001905">
    <property type="entry name" value="Ammonium_transpt"/>
</dbReference>
<feature type="transmembrane region" description="Helical" evidence="15">
    <location>
        <begin position="267"/>
        <end position="286"/>
    </location>
</feature>
<dbReference type="InterPro" id="IPR036890">
    <property type="entry name" value="HATPase_C_sf"/>
</dbReference>
<keyword evidence="10" id="KW-0067">ATP-binding</keyword>
<feature type="transmembrane region" description="Helical" evidence="15">
    <location>
        <begin position="322"/>
        <end position="339"/>
    </location>
</feature>
<feature type="transmembrane region" description="Helical" evidence="15">
    <location>
        <begin position="359"/>
        <end position="380"/>
    </location>
</feature>
<dbReference type="AlphaFoldDB" id="W9GY42"/>
<dbReference type="GO" id="GO:0097272">
    <property type="term" value="P:ammonium homeostasis"/>
    <property type="evidence" value="ECO:0007669"/>
    <property type="project" value="TreeGrafter"/>
</dbReference>
<name>W9GY42_9PROT</name>